<dbReference type="Proteomes" id="UP001168098">
    <property type="component" value="Unassembled WGS sequence"/>
</dbReference>
<reference evidence="3 4" key="1">
    <citation type="journal article" date="2023" name="BMC Biotechnol.">
        <title>Vitis rotundifolia cv Carlos genome sequencing.</title>
        <authorList>
            <person name="Huff M."/>
            <person name="Hulse-Kemp A."/>
            <person name="Scheffler B."/>
            <person name="Youngblood R."/>
            <person name="Simpson S."/>
            <person name="Babiker E."/>
            <person name="Staton M."/>
        </authorList>
    </citation>
    <scope>NUCLEOTIDE SEQUENCE [LARGE SCALE GENOMIC DNA]</scope>
    <source>
        <tissue evidence="3">Leaf</tissue>
    </source>
</reference>
<dbReference type="EMBL" id="JARBHA010000012">
    <property type="protein sequence ID" value="KAJ9686985.1"/>
    <property type="molecule type" value="Genomic_DNA"/>
</dbReference>
<accession>A0AA38ZDF6</accession>
<sequence length="179" mass="19940">MIREADVDGDGQINYEEFVKLGVARFMLAAMASLSKGTCLGWERILQRALLGHCIELFRALIQETLLTLNARSEGPAEIIRHVLFDYFSQKTGLLVHVEGSHLTRIQSNGGDVFYWETTINSFLEDYRPVEGIMIAHSGRSIVTLFRFGEDGSCNHQPLQCSTSDTSGPLLQGHAWPPS</sequence>
<evidence type="ECO:0000313" key="3">
    <source>
        <dbReference type="EMBL" id="KAJ9686985.1"/>
    </source>
</evidence>
<feature type="domain" description="EF-hand" evidence="2">
    <location>
        <begin position="1"/>
        <end position="28"/>
    </location>
</feature>
<keyword evidence="4" id="KW-1185">Reference proteome</keyword>
<dbReference type="Pfam" id="PF04788">
    <property type="entry name" value="DUF620"/>
    <property type="match status" value="1"/>
</dbReference>
<dbReference type="PROSITE" id="PS00018">
    <property type="entry name" value="EF_HAND_1"/>
    <property type="match status" value="1"/>
</dbReference>
<dbReference type="InterPro" id="IPR011992">
    <property type="entry name" value="EF-hand-dom_pair"/>
</dbReference>
<dbReference type="InterPro" id="IPR006873">
    <property type="entry name" value="DUF620"/>
</dbReference>
<dbReference type="PROSITE" id="PS50222">
    <property type="entry name" value="EF_HAND_2"/>
    <property type="match status" value="1"/>
</dbReference>
<evidence type="ECO:0000259" key="2">
    <source>
        <dbReference type="PROSITE" id="PS50222"/>
    </source>
</evidence>
<dbReference type="PANTHER" id="PTHR31300:SF2">
    <property type="entry name" value="LIPASE-LIKE PROTEIN"/>
    <property type="match status" value="1"/>
</dbReference>
<dbReference type="GO" id="GO:0005509">
    <property type="term" value="F:calcium ion binding"/>
    <property type="evidence" value="ECO:0007669"/>
    <property type="project" value="InterPro"/>
</dbReference>
<dbReference type="CDD" id="cd00051">
    <property type="entry name" value="EFh"/>
    <property type="match status" value="1"/>
</dbReference>
<comment type="caution">
    <text evidence="3">The sequence shown here is derived from an EMBL/GenBank/DDBJ whole genome shotgun (WGS) entry which is preliminary data.</text>
</comment>
<dbReference type="InterPro" id="IPR018247">
    <property type="entry name" value="EF_Hand_1_Ca_BS"/>
</dbReference>
<dbReference type="InterPro" id="IPR002048">
    <property type="entry name" value="EF_hand_dom"/>
</dbReference>
<name>A0AA38ZDF6_VITRO</name>
<dbReference type="PANTHER" id="PTHR31300">
    <property type="entry name" value="LIPASE"/>
    <property type="match status" value="1"/>
</dbReference>
<protein>
    <recommendedName>
        <fullName evidence="2">EF-hand domain-containing protein</fullName>
    </recommendedName>
</protein>
<evidence type="ECO:0000313" key="4">
    <source>
        <dbReference type="Proteomes" id="UP001168098"/>
    </source>
</evidence>
<keyword evidence="1" id="KW-0106">Calcium</keyword>
<organism evidence="3 4">
    <name type="scientific">Vitis rotundifolia</name>
    <name type="common">Muscadine grape</name>
    <dbReference type="NCBI Taxonomy" id="103349"/>
    <lineage>
        <taxon>Eukaryota</taxon>
        <taxon>Viridiplantae</taxon>
        <taxon>Streptophyta</taxon>
        <taxon>Embryophyta</taxon>
        <taxon>Tracheophyta</taxon>
        <taxon>Spermatophyta</taxon>
        <taxon>Magnoliopsida</taxon>
        <taxon>eudicotyledons</taxon>
        <taxon>Gunneridae</taxon>
        <taxon>Pentapetalae</taxon>
        <taxon>rosids</taxon>
        <taxon>Vitales</taxon>
        <taxon>Vitaceae</taxon>
        <taxon>Viteae</taxon>
        <taxon>Vitis</taxon>
    </lineage>
</organism>
<dbReference type="Pfam" id="PF00036">
    <property type="entry name" value="EF-hand_1"/>
    <property type="match status" value="1"/>
</dbReference>
<dbReference type="AlphaFoldDB" id="A0AA38ZDF6"/>
<dbReference type="Gene3D" id="1.10.238.10">
    <property type="entry name" value="EF-hand"/>
    <property type="match status" value="1"/>
</dbReference>
<evidence type="ECO:0000256" key="1">
    <source>
        <dbReference type="ARBA" id="ARBA00022837"/>
    </source>
</evidence>
<proteinExistence type="predicted"/>
<gene>
    <name evidence="3" type="ORF">PVL29_015725</name>
</gene>
<dbReference type="SUPFAM" id="SSF47473">
    <property type="entry name" value="EF-hand"/>
    <property type="match status" value="1"/>
</dbReference>